<comment type="cofactor">
    <cofactor evidence="3">
        <name>Mg(2+)</name>
        <dbReference type="ChEBI" id="CHEBI:18420"/>
    </cofactor>
</comment>
<evidence type="ECO:0000256" key="5">
    <source>
        <dbReference type="ARBA" id="ARBA00005051"/>
    </source>
</evidence>
<name>A0A830CG30_9LAMI</name>
<keyword evidence="9" id="KW-0460">Magnesium</keyword>
<evidence type="ECO:0000256" key="9">
    <source>
        <dbReference type="ARBA" id="ARBA00022842"/>
    </source>
</evidence>
<dbReference type="InterPro" id="IPR006390">
    <property type="entry name" value="DHP_synth_dom"/>
</dbReference>
<dbReference type="PROSITE" id="PS00793">
    <property type="entry name" value="DHPS_2"/>
    <property type="match status" value="1"/>
</dbReference>
<protein>
    <submittedName>
        <fullName evidence="12">Dihydropteroate synthase</fullName>
    </submittedName>
</protein>
<organism evidence="12 13">
    <name type="scientific">Phtheirospermum japonicum</name>
    <dbReference type="NCBI Taxonomy" id="374723"/>
    <lineage>
        <taxon>Eukaryota</taxon>
        <taxon>Viridiplantae</taxon>
        <taxon>Streptophyta</taxon>
        <taxon>Embryophyta</taxon>
        <taxon>Tracheophyta</taxon>
        <taxon>Spermatophyta</taxon>
        <taxon>Magnoliopsida</taxon>
        <taxon>eudicotyledons</taxon>
        <taxon>Gunneridae</taxon>
        <taxon>Pentapetalae</taxon>
        <taxon>asterids</taxon>
        <taxon>lamiids</taxon>
        <taxon>Lamiales</taxon>
        <taxon>Orobanchaceae</taxon>
        <taxon>Orobanchaceae incertae sedis</taxon>
        <taxon>Phtheirospermum</taxon>
    </lineage>
</organism>
<dbReference type="GO" id="GO:0046654">
    <property type="term" value="P:tetrahydrofolate biosynthetic process"/>
    <property type="evidence" value="ECO:0007669"/>
    <property type="project" value="TreeGrafter"/>
</dbReference>
<dbReference type="Proteomes" id="UP000653305">
    <property type="component" value="Unassembled WGS sequence"/>
</dbReference>
<dbReference type="FunFam" id="3.20.20.20:FF:000006">
    <property type="entry name" value="Dihydropteroate synthase"/>
    <property type="match status" value="1"/>
</dbReference>
<gene>
    <name evidence="12" type="ORF">PHJA_001676700</name>
</gene>
<comment type="catalytic activity">
    <reaction evidence="1">
        <text>(7,8-dihydropterin-6-yl)methyl diphosphate + 4-aminobenzoate = 7,8-dihydropteroate + diphosphate</text>
        <dbReference type="Rhea" id="RHEA:19949"/>
        <dbReference type="ChEBI" id="CHEBI:17836"/>
        <dbReference type="ChEBI" id="CHEBI:17839"/>
        <dbReference type="ChEBI" id="CHEBI:33019"/>
        <dbReference type="ChEBI" id="CHEBI:72950"/>
        <dbReference type="EC" id="2.5.1.15"/>
    </reaction>
</comment>
<feature type="domain" description="Pterin-binding" evidence="11">
    <location>
        <begin position="18"/>
        <end position="286"/>
    </location>
</feature>
<dbReference type="GO" id="GO:0046656">
    <property type="term" value="P:folic acid biosynthetic process"/>
    <property type="evidence" value="ECO:0007669"/>
    <property type="project" value="UniProtKB-KW"/>
</dbReference>
<evidence type="ECO:0000256" key="7">
    <source>
        <dbReference type="ARBA" id="ARBA00022679"/>
    </source>
</evidence>
<evidence type="ECO:0000256" key="10">
    <source>
        <dbReference type="ARBA" id="ARBA00022909"/>
    </source>
</evidence>
<comment type="caution">
    <text evidence="12">The sequence shown here is derived from an EMBL/GenBank/DDBJ whole genome shotgun (WGS) entry which is preliminary data.</text>
</comment>
<evidence type="ECO:0000256" key="2">
    <source>
        <dbReference type="ARBA" id="ARBA00000198"/>
    </source>
</evidence>
<proteinExistence type="inferred from homology"/>
<dbReference type="PANTHER" id="PTHR20941">
    <property type="entry name" value="FOLATE SYNTHESIS PROTEINS"/>
    <property type="match status" value="1"/>
</dbReference>
<evidence type="ECO:0000256" key="6">
    <source>
        <dbReference type="ARBA" id="ARBA00009951"/>
    </source>
</evidence>
<dbReference type="OrthoDB" id="615426at2759"/>
<dbReference type="GO" id="GO:0003848">
    <property type="term" value="F:2-amino-4-hydroxy-6-hydroxymethyldihydropteridine diphosphokinase activity"/>
    <property type="evidence" value="ECO:0007669"/>
    <property type="project" value="UniProtKB-EC"/>
</dbReference>
<comment type="catalytic activity">
    <reaction evidence="2">
        <text>6-hydroxymethyl-7,8-dihydropterin + ATP = (7,8-dihydropterin-6-yl)methyl diphosphate + AMP + H(+)</text>
        <dbReference type="Rhea" id="RHEA:11412"/>
        <dbReference type="ChEBI" id="CHEBI:15378"/>
        <dbReference type="ChEBI" id="CHEBI:30616"/>
        <dbReference type="ChEBI" id="CHEBI:44841"/>
        <dbReference type="ChEBI" id="CHEBI:72950"/>
        <dbReference type="ChEBI" id="CHEBI:456215"/>
        <dbReference type="EC" id="2.7.6.3"/>
    </reaction>
</comment>
<evidence type="ECO:0000256" key="8">
    <source>
        <dbReference type="ARBA" id="ARBA00022723"/>
    </source>
</evidence>
<evidence type="ECO:0000259" key="11">
    <source>
        <dbReference type="PROSITE" id="PS50972"/>
    </source>
</evidence>
<dbReference type="GO" id="GO:0004156">
    <property type="term" value="F:dihydropteroate synthase activity"/>
    <property type="evidence" value="ECO:0007669"/>
    <property type="project" value="UniProtKB-EC"/>
</dbReference>
<dbReference type="EMBL" id="BMAC01000380">
    <property type="protein sequence ID" value="GFP95324.1"/>
    <property type="molecule type" value="Genomic_DNA"/>
</dbReference>
<dbReference type="AlphaFoldDB" id="A0A830CG30"/>
<dbReference type="NCBIfam" id="TIGR01496">
    <property type="entry name" value="DHPS"/>
    <property type="match status" value="1"/>
</dbReference>
<evidence type="ECO:0000313" key="12">
    <source>
        <dbReference type="EMBL" id="GFP95324.1"/>
    </source>
</evidence>
<dbReference type="SUPFAM" id="SSF51717">
    <property type="entry name" value="Dihydropteroate synthetase-like"/>
    <property type="match status" value="1"/>
</dbReference>
<dbReference type="PANTHER" id="PTHR20941:SF1">
    <property type="entry name" value="FOLIC ACID SYNTHESIS PROTEIN FOL1"/>
    <property type="match status" value="1"/>
</dbReference>
<dbReference type="Gene3D" id="3.20.20.20">
    <property type="entry name" value="Dihydropteroate synthase-like"/>
    <property type="match status" value="1"/>
</dbReference>
<evidence type="ECO:0000256" key="3">
    <source>
        <dbReference type="ARBA" id="ARBA00001946"/>
    </source>
</evidence>
<dbReference type="InterPro" id="IPR000489">
    <property type="entry name" value="Pterin-binding_dom"/>
</dbReference>
<dbReference type="PROSITE" id="PS50972">
    <property type="entry name" value="PTERIN_BINDING"/>
    <property type="match status" value="1"/>
</dbReference>
<comment type="pathway">
    <text evidence="4">Cofactor biosynthesis; tetrahydrofolate biosynthesis; 7,8-dihydrofolate from 2-amino-4-hydroxy-6-hydroxymethyl-7,8-dihydropteridine diphosphate and 4-aminobenzoate: step 1/2.</text>
</comment>
<dbReference type="InterPro" id="IPR045031">
    <property type="entry name" value="DHP_synth-like"/>
</dbReference>
<keyword evidence="10" id="KW-0289">Folate biosynthesis</keyword>
<dbReference type="GO" id="GO:0046872">
    <property type="term" value="F:metal ion binding"/>
    <property type="evidence" value="ECO:0007669"/>
    <property type="project" value="UniProtKB-KW"/>
</dbReference>
<dbReference type="PROSITE" id="PS00792">
    <property type="entry name" value="DHPS_1"/>
    <property type="match status" value="1"/>
</dbReference>
<keyword evidence="8" id="KW-0479">Metal-binding</keyword>
<comment type="pathway">
    <text evidence="5">Cofactor biosynthesis; tetrahydrofolate biosynthesis; 2-amino-4-hydroxy-6-hydroxymethyl-7,8-dihydropteridine diphosphate from 7,8-dihydroneopterin triphosphate: step 4/4.</text>
</comment>
<evidence type="ECO:0000313" key="13">
    <source>
        <dbReference type="Proteomes" id="UP000653305"/>
    </source>
</evidence>
<dbReference type="CDD" id="cd00739">
    <property type="entry name" value="DHPS"/>
    <property type="match status" value="1"/>
</dbReference>
<dbReference type="InterPro" id="IPR011005">
    <property type="entry name" value="Dihydropteroate_synth-like_sf"/>
</dbReference>
<dbReference type="Pfam" id="PF00809">
    <property type="entry name" value="Pterin_bind"/>
    <property type="match status" value="1"/>
</dbReference>
<keyword evidence="7" id="KW-0808">Transferase</keyword>
<sequence>MKRVLPIGDTLWDWSKKTSIMGILNITPDSFSDGGKFLEIESAISRARSMLIDGADIIDLGAQSTRPMAVKLSPEQELDRLIPVLEAVKKLPKMEGKLISVDTFYSKVALEAVKNGAHLVNDVSAGNLDPNMHNVIAGLKIPYIAMHMRGDPMTMQARENLIYGDVCADVASEVYARVREAELLGVPAWRMIIDPGIGFSKNTEQNLDIVKGLSRIRSEMGKKSVAMSRAPLLIGPSRKRFLGEICDRPNAAQRDVATVACVTAGVLGGANIARVHNVKDNRDAIKFCDALLQRRGKCG</sequence>
<keyword evidence="13" id="KW-1185">Reference proteome</keyword>
<comment type="similarity">
    <text evidence="6">In the C-terminal section; belongs to the DHPS family.</text>
</comment>
<evidence type="ECO:0000256" key="4">
    <source>
        <dbReference type="ARBA" id="ARBA00004763"/>
    </source>
</evidence>
<evidence type="ECO:0000256" key="1">
    <source>
        <dbReference type="ARBA" id="ARBA00000012"/>
    </source>
</evidence>
<accession>A0A830CG30</accession>
<reference evidence="12" key="1">
    <citation type="submission" date="2020-07" db="EMBL/GenBank/DDBJ databases">
        <title>Ethylene signaling mediates host invasion by parasitic plants.</title>
        <authorList>
            <person name="Yoshida S."/>
        </authorList>
    </citation>
    <scope>NUCLEOTIDE SEQUENCE</scope>
    <source>
        <strain evidence="12">Okayama</strain>
    </source>
</reference>